<protein>
    <submittedName>
        <fullName evidence="2">Unnamed protein product</fullName>
    </submittedName>
</protein>
<organism evidence="2 3">
    <name type="scientific">Phytophthora lilii</name>
    <dbReference type="NCBI Taxonomy" id="2077276"/>
    <lineage>
        <taxon>Eukaryota</taxon>
        <taxon>Sar</taxon>
        <taxon>Stramenopiles</taxon>
        <taxon>Oomycota</taxon>
        <taxon>Peronosporomycetes</taxon>
        <taxon>Peronosporales</taxon>
        <taxon>Peronosporaceae</taxon>
        <taxon>Phytophthora</taxon>
    </lineage>
</organism>
<dbReference type="Proteomes" id="UP001165083">
    <property type="component" value="Unassembled WGS sequence"/>
</dbReference>
<evidence type="ECO:0000313" key="3">
    <source>
        <dbReference type="Proteomes" id="UP001165083"/>
    </source>
</evidence>
<feature type="compositionally biased region" description="Acidic residues" evidence="1">
    <location>
        <begin position="257"/>
        <end position="271"/>
    </location>
</feature>
<gene>
    <name evidence="2" type="ORF">Plil01_000956400</name>
</gene>
<dbReference type="AlphaFoldDB" id="A0A9W6U0I7"/>
<comment type="caution">
    <text evidence="2">The sequence shown here is derived from an EMBL/GenBank/DDBJ whole genome shotgun (WGS) entry which is preliminary data.</text>
</comment>
<keyword evidence="3" id="KW-1185">Reference proteome</keyword>
<proteinExistence type="predicted"/>
<feature type="compositionally biased region" description="Low complexity" evidence="1">
    <location>
        <begin position="272"/>
        <end position="287"/>
    </location>
</feature>
<evidence type="ECO:0000256" key="1">
    <source>
        <dbReference type="SAM" id="MobiDB-lite"/>
    </source>
</evidence>
<evidence type="ECO:0000313" key="2">
    <source>
        <dbReference type="EMBL" id="GMF23626.1"/>
    </source>
</evidence>
<accession>A0A9W6U0I7</accession>
<dbReference type="EMBL" id="BSXW01000482">
    <property type="protein sequence ID" value="GMF23626.1"/>
    <property type="molecule type" value="Genomic_DNA"/>
</dbReference>
<dbReference type="OrthoDB" id="125134at2759"/>
<name>A0A9W6U0I7_9STRA</name>
<sequence length="300" mass="33304">MQIAVDELARNDVSLSAATICSRIDEQFYGGAQMQALTGLPREQVISRVYRIRDRHSGGNIHGRIEKPPLSRVVDRPLNFFQFHFICGFDDNDQPIRIIGWGHPELISLLKYSGTCIFIDGTFRCVPRGFQQCIVVMVHDRSSGLYVPVFYVLTTHRTMNTCRHVLHFIIQATGEQLEPAEVICDFERTLIDAVQIQFPAADIIGYLFHFKQAVRRRMKKLGIAKRATSIAMESGVLDMLTSSCNHLITGPPGDLPSEVEDSTDDEDDEVDGASSSSDGALSSNSSEAEGGEPEEKSVIV</sequence>
<reference evidence="2" key="1">
    <citation type="submission" date="2023-04" db="EMBL/GenBank/DDBJ databases">
        <title>Phytophthora lilii NBRC 32176.</title>
        <authorList>
            <person name="Ichikawa N."/>
            <person name="Sato H."/>
            <person name="Tonouchi N."/>
        </authorList>
    </citation>
    <scope>NUCLEOTIDE SEQUENCE</scope>
    <source>
        <strain evidence="2">NBRC 32176</strain>
    </source>
</reference>
<feature type="region of interest" description="Disordered" evidence="1">
    <location>
        <begin position="249"/>
        <end position="300"/>
    </location>
</feature>